<dbReference type="Gene3D" id="3.40.630.30">
    <property type="match status" value="1"/>
</dbReference>
<dbReference type="OrthoDB" id="9793389at2"/>
<dbReference type="PATRIC" id="fig|159743.3.peg.2849"/>
<dbReference type="Proteomes" id="UP000032534">
    <property type="component" value="Unassembled WGS sequence"/>
</dbReference>
<evidence type="ECO:0000313" key="4">
    <source>
        <dbReference type="Proteomes" id="UP000032534"/>
    </source>
</evidence>
<keyword evidence="4" id="KW-1185">Reference proteome</keyword>
<comment type="caution">
    <text evidence="3">The sequence shown here is derived from an EMBL/GenBank/DDBJ whole genome shotgun (WGS) entry which is preliminary data.</text>
</comment>
<feature type="domain" description="N-acetyltransferase" evidence="2">
    <location>
        <begin position="3"/>
        <end position="90"/>
    </location>
</feature>
<dbReference type="CDD" id="cd04301">
    <property type="entry name" value="NAT_SF"/>
    <property type="match status" value="1"/>
</dbReference>
<dbReference type="AlphaFoldDB" id="A0A0D7X1I8"/>
<reference evidence="3 4" key="1">
    <citation type="submission" date="2014-11" db="EMBL/GenBank/DDBJ databases">
        <title>Draft Genome Sequences of Paenibacillus polymyxa NRRL B-30509 and Paenibacillus terrae NRRL B-30644, Strains from a Poultry Environment that Produce Tridecaptin A and Paenicidins.</title>
        <authorList>
            <person name="van Belkum M.J."/>
            <person name="Lohans C.T."/>
            <person name="Vederas J.C."/>
        </authorList>
    </citation>
    <scope>NUCLEOTIDE SEQUENCE [LARGE SCALE GENOMIC DNA]</scope>
    <source>
        <strain evidence="3 4">NRRL B-30644</strain>
    </source>
</reference>
<dbReference type="EMBL" id="JTHP01000022">
    <property type="protein sequence ID" value="KJD45275.1"/>
    <property type="molecule type" value="Genomic_DNA"/>
</dbReference>
<dbReference type="InterPro" id="IPR016181">
    <property type="entry name" value="Acyl_CoA_acyltransferase"/>
</dbReference>
<protein>
    <submittedName>
        <fullName evidence="3">GNAT family acetyltraansferase</fullName>
    </submittedName>
</protein>
<evidence type="ECO:0000259" key="1">
    <source>
        <dbReference type="PROSITE" id="PS51186"/>
    </source>
</evidence>
<dbReference type="PROSITE" id="PS51729">
    <property type="entry name" value="GNAT_YJDJ"/>
    <property type="match status" value="1"/>
</dbReference>
<dbReference type="GO" id="GO:0016747">
    <property type="term" value="F:acyltransferase activity, transferring groups other than amino-acyl groups"/>
    <property type="evidence" value="ECO:0007669"/>
    <property type="project" value="InterPro"/>
</dbReference>
<organism evidence="3 4">
    <name type="scientific">Paenibacillus terrae</name>
    <dbReference type="NCBI Taxonomy" id="159743"/>
    <lineage>
        <taxon>Bacteria</taxon>
        <taxon>Bacillati</taxon>
        <taxon>Bacillota</taxon>
        <taxon>Bacilli</taxon>
        <taxon>Bacillales</taxon>
        <taxon>Paenibacillaceae</taxon>
        <taxon>Paenibacillus</taxon>
    </lineage>
</organism>
<evidence type="ECO:0000259" key="2">
    <source>
        <dbReference type="PROSITE" id="PS51729"/>
    </source>
</evidence>
<dbReference type="SUPFAM" id="SSF55729">
    <property type="entry name" value="Acyl-CoA N-acyltransferases (Nat)"/>
    <property type="match status" value="1"/>
</dbReference>
<sequence>MRQIREEDHAVVMVDDGQVVAEVGYKSIDDQSLVIDHTFVSEKLRGQKIGKELIDKVVQMARDQHKKVVPACSYALALFKRHQEYSDVWQQ</sequence>
<gene>
    <name evidence="3" type="ORF">QD47_12810</name>
</gene>
<evidence type="ECO:0000313" key="3">
    <source>
        <dbReference type="EMBL" id="KJD45275.1"/>
    </source>
</evidence>
<name>A0A0D7X1I8_9BACL</name>
<dbReference type="InterPro" id="IPR000182">
    <property type="entry name" value="GNAT_dom"/>
</dbReference>
<dbReference type="Pfam" id="PF14542">
    <property type="entry name" value="Acetyltransf_CG"/>
    <property type="match status" value="1"/>
</dbReference>
<proteinExistence type="predicted"/>
<dbReference type="InterPro" id="IPR045057">
    <property type="entry name" value="Gcn5-rel_NAT"/>
</dbReference>
<dbReference type="PANTHER" id="PTHR31435">
    <property type="entry name" value="PROTEIN NATD1"/>
    <property type="match status" value="1"/>
</dbReference>
<feature type="domain" description="N-acetyltransferase" evidence="1">
    <location>
        <begin position="1"/>
        <end position="91"/>
    </location>
</feature>
<dbReference type="InterPro" id="IPR031165">
    <property type="entry name" value="GNAT_YJDJ"/>
</dbReference>
<accession>A0A0D7X1I8</accession>
<dbReference type="RefSeq" id="WP_044646495.1">
    <property type="nucleotide sequence ID" value="NZ_JTHP01000022.1"/>
</dbReference>
<dbReference type="PANTHER" id="PTHR31435:SF10">
    <property type="entry name" value="BSR4717 PROTEIN"/>
    <property type="match status" value="1"/>
</dbReference>
<dbReference type="PROSITE" id="PS51186">
    <property type="entry name" value="GNAT"/>
    <property type="match status" value="1"/>
</dbReference>